<dbReference type="InterPro" id="IPR018531">
    <property type="entry name" value="DUF1993"/>
</dbReference>
<evidence type="ECO:0000313" key="1">
    <source>
        <dbReference type="EMBL" id="CAG8339128.1"/>
    </source>
</evidence>
<comment type="caution">
    <text evidence="1">The sequence shown here is derived from an EMBL/GenBank/DDBJ whole genome shotgun (WGS) entry which is preliminary data.</text>
</comment>
<dbReference type="InterPro" id="IPR034660">
    <property type="entry name" value="DinB/YfiT-like"/>
</dbReference>
<accession>A0A9W4IU18</accession>
<dbReference type="PANTHER" id="PTHR36922:SF1">
    <property type="entry name" value="DUF1993 DOMAIN-CONTAINING PROTEIN"/>
    <property type="match status" value="1"/>
</dbReference>
<dbReference type="Proteomes" id="UP001152649">
    <property type="component" value="Unassembled WGS sequence"/>
</dbReference>
<dbReference type="OrthoDB" id="3724345at2759"/>
<dbReference type="SUPFAM" id="SSF109854">
    <property type="entry name" value="DinB/YfiT-like putative metalloenzymes"/>
    <property type="match status" value="1"/>
</dbReference>
<evidence type="ECO:0000313" key="2">
    <source>
        <dbReference type="Proteomes" id="UP001152649"/>
    </source>
</evidence>
<reference evidence="1" key="1">
    <citation type="submission" date="2021-07" db="EMBL/GenBank/DDBJ databases">
        <authorList>
            <person name="Branca A.L. A."/>
        </authorList>
    </citation>
    <scope>NUCLEOTIDE SEQUENCE</scope>
</reference>
<dbReference type="Pfam" id="PF09351">
    <property type="entry name" value="DUF1993"/>
    <property type="match status" value="1"/>
</dbReference>
<dbReference type="Gene3D" id="1.20.120.450">
    <property type="entry name" value="dinb family like domain"/>
    <property type="match status" value="1"/>
</dbReference>
<organism evidence="1 2">
    <name type="scientific">Penicillium salamii</name>
    <dbReference type="NCBI Taxonomy" id="1612424"/>
    <lineage>
        <taxon>Eukaryota</taxon>
        <taxon>Fungi</taxon>
        <taxon>Dikarya</taxon>
        <taxon>Ascomycota</taxon>
        <taxon>Pezizomycotina</taxon>
        <taxon>Eurotiomycetes</taxon>
        <taxon>Eurotiomycetidae</taxon>
        <taxon>Eurotiales</taxon>
        <taxon>Aspergillaceae</taxon>
        <taxon>Penicillium</taxon>
    </lineage>
</organism>
<keyword evidence="2" id="KW-1185">Reference proteome</keyword>
<proteinExistence type="predicted"/>
<name>A0A9W4IU18_9EURO</name>
<gene>
    <name evidence="1" type="ORF">PSALAMII_LOCUS2811</name>
</gene>
<sequence length="170" mass="19544">MASPFYSYTIDTFIRGLETLEYILRKGEQHAEEHNIPLSELLHARITEDMQPLSFQVVTATNNIGKALARLASVDIPPQYPPDETYEELYSRIEKYLVDLRAVDADMCARREGKTFDAPIGTQTYQYTLEEYSVRFSIPNFYFHLVTAYDILRAKGVNIGKLDYLAQFTA</sequence>
<dbReference type="AlphaFoldDB" id="A0A9W4IU18"/>
<evidence type="ECO:0008006" key="3">
    <source>
        <dbReference type="Google" id="ProtNLM"/>
    </source>
</evidence>
<dbReference type="PANTHER" id="PTHR36922">
    <property type="entry name" value="BLL2446 PROTEIN"/>
    <property type="match status" value="1"/>
</dbReference>
<protein>
    <recommendedName>
        <fullName evidence="3">DUF1993 domain-containing protein</fullName>
    </recommendedName>
</protein>
<dbReference type="EMBL" id="CAJVPG010000110">
    <property type="protein sequence ID" value="CAG8339128.1"/>
    <property type="molecule type" value="Genomic_DNA"/>
</dbReference>